<keyword evidence="3" id="KW-1185">Reference proteome</keyword>
<dbReference type="AlphaFoldDB" id="A0A165FTW4"/>
<dbReference type="InterPro" id="IPR009826">
    <property type="entry name" value="DNA_circ_N"/>
</dbReference>
<gene>
    <name evidence="2" type="ORF">AVW16_06835</name>
</gene>
<evidence type="ECO:0000259" key="1">
    <source>
        <dbReference type="Pfam" id="PF07157"/>
    </source>
</evidence>
<dbReference type="RefSeq" id="WP_066610345.1">
    <property type="nucleotide sequence ID" value="NZ_LQQU01000009.1"/>
</dbReference>
<evidence type="ECO:0000313" key="2">
    <source>
        <dbReference type="EMBL" id="KZE34184.1"/>
    </source>
</evidence>
<proteinExistence type="predicted"/>
<dbReference type="EMBL" id="LQQU01000009">
    <property type="protein sequence ID" value="KZE34184.1"/>
    <property type="molecule type" value="Genomic_DNA"/>
</dbReference>
<name>A0A165FTW4_9NEIS</name>
<reference evidence="3" key="1">
    <citation type="submission" date="2016-01" db="EMBL/GenBank/DDBJ databases">
        <title>Draft genome of Chromobacterium sp. F49.</title>
        <authorList>
            <person name="Hong K.W."/>
        </authorList>
    </citation>
    <scope>NUCLEOTIDE SEQUENCE [LARGE SCALE GENOMIC DNA]</scope>
    <source>
        <strain evidence="3">CN10</strain>
    </source>
</reference>
<dbReference type="STRING" id="1452487.AVW16_06835"/>
<organism evidence="2 3">
    <name type="scientific">Crenobacter luteus</name>
    <dbReference type="NCBI Taxonomy" id="1452487"/>
    <lineage>
        <taxon>Bacteria</taxon>
        <taxon>Pseudomonadati</taxon>
        <taxon>Pseudomonadota</taxon>
        <taxon>Betaproteobacteria</taxon>
        <taxon>Neisseriales</taxon>
        <taxon>Neisseriaceae</taxon>
        <taxon>Crenobacter</taxon>
    </lineage>
</organism>
<comment type="caution">
    <text evidence="2">The sequence shown here is derived from an EMBL/GenBank/DDBJ whole genome shotgun (WGS) entry which is preliminary data.</text>
</comment>
<dbReference type="OrthoDB" id="378644at2"/>
<protein>
    <recommendedName>
        <fullName evidence="1">DNA circulation N-terminal domain-containing protein</fullName>
    </recommendedName>
</protein>
<evidence type="ECO:0000313" key="3">
    <source>
        <dbReference type="Proteomes" id="UP000076625"/>
    </source>
</evidence>
<feature type="domain" description="DNA circulation N-terminal" evidence="1">
    <location>
        <begin position="7"/>
        <end position="92"/>
    </location>
</feature>
<dbReference type="Pfam" id="PF07157">
    <property type="entry name" value="DNA_circ_N"/>
    <property type="match status" value="1"/>
</dbReference>
<dbReference type="Proteomes" id="UP000076625">
    <property type="component" value="Unassembled WGS sequence"/>
</dbReference>
<sequence>MAWADTLLDASFRGVAFDCLRTQDSAQRDTASHEYPYLDGADVEDLGRKARHITLSAVFFGKDYENRLQAFIKELDKPGNGELIHPVFGSIRQAQLTDYQVGHDADSPDYCTVELTFVEATPGNPFFVQQLPAQQAEAVSQLAATSRANGIEAFAKALDGLKAVQGNLSRLNALRDVLTGTLGAIRGQVQGIVTTALDLIDYPRAFAADVMGLLSGMADLRGFDVGVIVSDWKSLVGQFDSVVKLPGRVSAGSASTGDSSGGSDSGGGFVAAAKPIPAKAEDVALVTALVQIAAAATLAETASQILAAEAGQPTLSPPEVEQIAGDVRAALQAAIDAHRALYPLEAARPLTEALKDTAFGIQQAAVAVIAARPPLVTRTVDAPGNLHLVAHRWYGDYRRAAELARLNPQLTNPNTLQAGDVLNAYAR</sequence>
<accession>A0A165FTW4</accession>